<keyword evidence="1" id="KW-0472">Membrane</keyword>
<evidence type="ECO:0000313" key="2">
    <source>
        <dbReference type="EMBL" id="BDE05969.1"/>
    </source>
</evidence>
<evidence type="ECO:0000313" key="3">
    <source>
        <dbReference type="Proteomes" id="UP001317532"/>
    </source>
</evidence>
<dbReference type="KEGG" id="vab:WPS_12450"/>
<feature type="transmembrane region" description="Helical" evidence="1">
    <location>
        <begin position="345"/>
        <end position="365"/>
    </location>
</feature>
<feature type="transmembrane region" description="Helical" evidence="1">
    <location>
        <begin position="211"/>
        <end position="230"/>
    </location>
</feature>
<name>A0AAN2C957_UNVUL</name>
<feature type="transmembrane region" description="Helical" evidence="1">
    <location>
        <begin position="6"/>
        <end position="26"/>
    </location>
</feature>
<proteinExistence type="predicted"/>
<dbReference type="RefSeq" id="WP_317996975.1">
    <property type="nucleotide sequence ID" value="NZ_AP025523.1"/>
</dbReference>
<feature type="transmembrane region" description="Helical" evidence="1">
    <location>
        <begin position="63"/>
        <end position="84"/>
    </location>
</feature>
<dbReference type="Proteomes" id="UP001317532">
    <property type="component" value="Chromosome"/>
</dbReference>
<keyword evidence="1" id="KW-0812">Transmembrane</keyword>
<feature type="transmembrane region" description="Helical" evidence="1">
    <location>
        <begin position="142"/>
        <end position="160"/>
    </location>
</feature>
<feature type="transmembrane region" description="Helical" evidence="1">
    <location>
        <begin position="372"/>
        <end position="391"/>
    </location>
</feature>
<feature type="transmembrane region" description="Helical" evidence="1">
    <location>
        <begin position="90"/>
        <end position="107"/>
    </location>
</feature>
<keyword evidence="1" id="KW-1133">Transmembrane helix</keyword>
<dbReference type="EMBL" id="AP025523">
    <property type="protein sequence ID" value="BDE05969.1"/>
    <property type="molecule type" value="Genomic_DNA"/>
</dbReference>
<protein>
    <submittedName>
        <fullName evidence="2">Uncharacterized protein</fullName>
    </submittedName>
</protein>
<feature type="transmembrane region" description="Helical" evidence="1">
    <location>
        <begin position="319"/>
        <end position="339"/>
    </location>
</feature>
<dbReference type="AlphaFoldDB" id="A0AAN2C957"/>
<evidence type="ECO:0000256" key="1">
    <source>
        <dbReference type="SAM" id="Phobius"/>
    </source>
</evidence>
<gene>
    <name evidence="2" type="ORF">WPS_12450</name>
</gene>
<keyword evidence="3" id="KW-1185">Reference proteome</keyword>
<sequence length="399" mass="44350">MALRRIPGAAVAAAVAFLVILVSSHLRSTHQNNYVRVAYAWLHGRMWIDWPGRWMDAVQYQGHYYGVDGPVPALFMLPFVAIWGNAANQTLVAIAFAAAATGLAWVLAERLGVKDRTTLFFLALFLAAGTDVWWCAQLGDVWFLAHLVAMAFVFGAMVELSGKSRGWIVALCAVLAAGARFVEVAAFPFFAWALWTGALGGMTPTRETRIAHVRGFAIVLVAAAAVFVGYDELMWGTVLDIGHTVYYHQDSWGSPEGSPFQLGYVPYQIYSFFFRAPVLVEWLQKAQWPYVKPDTNGIALTFTSPALVLAFLAKEPRRLVVALWITTALVAAPEFLYYLNGWVQFGMRHALDFLPFLFALMALGVREKLPRWGIALIVWSALVGAWGVWYWNTFVRTGT</sequence>
<accession>A0AAN2C957</accession>
<feature type="transmembrane region" description="Helical" evidence="1">
    <location>
        <begin position="167"/>
        <end position="191"/>
    </location>
</feature>
<reference evidence="2 3" key="1">
    <citation type="journal article" date="2022" name="ISME Commun">
        <title>Vulcanimicrobium alpinus gen. nov. sp. nov., the first cultivated representative of the candidate phylum 'Eremiobacterota', is a metabolically versatile aerobic anoxygenic phototroph.</title>
        <authorList>
            <person name="Yabe S."/>
            <person name="Muto K."/>
            <person name="Abe K."/>
            <person name="Yokota A."/>
            <person name="Staudigel H."/>
            <person name="Tebo B.M."/>
        </authorList>
    </citation>
    <scope>NUCLEOTIDE SEQUENCE [LARGE SCALE GENOMIC DNA]</scope>
    <source>
        <strain evidence="2 3">WC8-2</strain>
    </source>
</reference>
<feature type="transmembrane region" description="Helical" evidence="1">
    <location>
        <begin position="119"/>
        <end position="136"/>
    </location>
</feature>
<organism evidence="2 3">
    <name type="scientific">Vulcanimicrobium alpinum</name>
    <dbReference type="NCBI Taxonomy" id="3016050"/>
    <lineage>
        <taxon>Bacteria</taxon>
        <taxon>Bacillati</taxon>
        <taxon>Vulcanimicrobiota</taxon>
        <taxon>Vulcanimicrobiia</taxon>
        <taxon>Vulcanimicrobiales</taxon>
        <taxon>Vulcanimicrobiaceae</taxon>
        <taxon>Vulcanimicrobium</taxon>
    </lineage>
</organism>